<feature type="compositionally biased region" description="Polar residues" evidence="1">
    <location>
        <begin position="16"/>
        <end position="34"/>
    </location>
</feature>
<accession>A0A6A4TFY5</accession>
<feature type="domain" description="REST corepressor helical" evidence="2">
    <location>
        <begin position="40"/>
        <end position="101"/>
    </location>
</feature>
<dbReference type="Proteomes" id="UP000438429">
    <property type="component" value="Unassembled WGS sequence"/>
</dbReference>
<reference evidence="3 4" key="1">
    <citation type="submission" date="2019-06" db="EMBL/GenBank/DDBJ databases">
        <title>Draft genomes of female and male turbot (Scophthalmus maximus).</title>
        <authorList>
            <person name="Xu H."/>
            <person name="Xu X.-W."/>
            <person name="Shao C."/>
            <person name="Chen S."/>
        </authorList>
    </citation>
    <scope>NUCLEOTIDE SEQUENCE [LARGE SCALE GENOMIC DNA]</scope>
    <source>
        <strain evidence="3">Ysfricsl-2016a</strain>
        <tissue evidence="3">Blood</tissue>
    </source>
</reference>
<name>A0A6A4TFY5_SCOMX</name>
<sequence>SGNSDLSVSQSCYSDLSVSQSGYSDLSVSQSGKASQRMKKRPPKGMFLNQQDVVSLSSSSPQGLIRHLDSQLVSIKRQIQTIKQMNGTLKEKLSSGVDDFRQPEVNQKFNTRWTTEEQLLAVQ</sequence>
<proteinExistence type="predicted"/>
<dbReference type="AlphaFoldDB" id="A0A6A4TFY5"/>
<evidence type="ECO:0000256" key="1">
    <source>
        <dbReference type="SAM" id="MobiDB-lite"/>
    </source>
</evidence>
<feature type="region of interest" description="Disordered" evidence="1">
    <location>
        <begin position="16"/>
        <end position="46"/>
    </location>
</feature>
<dbReference type="Gene3D" id="1.20.58.1880">
    <property type="match status" value="1"/>
</dbReference>
<feature type="non-terminal residue" evidence="3">
    <location>
        <position position="123"/>
    </location>
</feature>
<dbReference type="EMBL" id="VEVO01000003">
    <property type="protein sequence ID" value="KAF0043739.1"/>
    <property type="molecule type" value="Genomic_DNA"/>
</dbReference>
<feature type="non-terminal residue" evidence="3">
    <location>
        <position position="1"/>
    </location>
</feature>
<organism evidence="3 4">
    <name type="scientific">Scophthalmus maximus</name>
    <name type="common">Turbot</name>
    <name type="synonym">Psetta maxima</name>
    <dbReference type="NCBI Taxonomy" id="52904"/>
    <lineage>
        <taxon>Eukaryota</taxon>
        <taxon>Metazoa</taxon>
        <taxon>Chordata</taxon>
        <taxon>Craniata</taxon>
        <taxon>Vertebrata</taxon>
        <taxon>Euteleostomi</taxon>
        <taxon>Actinopterygii</taxon>
        <taxon>Neopterygii</taxon>
        <taxon>Teleostei</taxon>
        <taxon>Neoteleostei</taxon>
        <taxon>Acanthomorphata</taxon>
        <taxon>Carangaria</taxon>
        <taxon>Pleuronectiformes</taxon>
        <taxon>Pleuronectoidei</taxon>
        <taxon>Scophthalmidae</taxon>
        <taxon>Scophthalmus</taxon>
    </lineage>
</organism>
<protein>
    <recommendedName>
        <fullName evidence="2">REST corepressor helical domain-containing protein</fullName>
    </recommendedName>
</protein>
<gene>
    <name evidence="3" type="ORF">F2P81_002897</name>
</gene>
<evidence type="ECO:0000259" key="2">
    <source>
        <dbReference type="Pfam" id="PF20878"/>
    </source>
</evidence>
<comment type="caution">
    <text evidence="3">The sequence shown here is derived from an EMBL/GenBank/DDBJ whole genome shotgun (WGS) entry which is preliminary data.</text>
</comment>
<dbReference type="InterPro" id="IPR049048">
    <property type="entry name" value="REST_helical"/>
</dbReference>
<evidence type="ECO:0000313" key="4">
    <source>
        <dbReference type="Proteomes" id="UP000438429"/>
    </source>
</evidence>
<dbReference type="Pfam" id="PF20878">
    <property type="entry name" value="REST_helical"/>
    <property type="match status" value="1"/>
</dbReference>
<evidence type="ECO:0000313" key="3">
    <source>
        <dbReference type="EMBL" id="KAF0043739.1"/>
    </source>
</evidence>